<proteinExistence type="predicted"/>
<accession>A0A1G2B7F8</accession>
<dbReference type="Gene3D" id="3.40.50.1000">
    <property type="entry name" value="HAD superfamily/HAD-like"/>
    <property type="match status" value="1"/>
</dbReference>
<dbReference type="InterPro" id="IPR023214">
    <property type="entry name" value="HAD_sf"/>
</dbReference>
<gene>
    <name evidence="1" type="ORF">A3F54_05585</name>
</gene>
<dbReference type="STRING" id="1798542.A3F54_05585"/>
<protein>
    <recommendedName>
        <fullName evidence="3">FCP1 homology domain-containing protein</fullName>
    </recommendedName>
</protein>
<reference evidence="1 2" key="1">
    <citation type="journal article" date="2016" name="Nat. Commun.">
        <title>Thousands of microbial genomes shed light on interconnected biogeochemical processes in an aquifer system.</title>
        <authorList>
            <person name="Anantharaman K."/>
            <person name="Brown C.T."/>
            <person name="Hug L.A."/>
            <person name="Sharon I."/>
            <person name="Castelle C.J."/>
            <person name="Probst A.J."/>
            <person name="Thomas B.C."/>
            <person name="Singh A."/>
            <person name="Wilkins M.J."/>
            <person name="Karaoz U."/>
            <person name="Brodie E.L."/>
            <person name="Williams K.H."/>
            <person name="Hubbard S.S."/>
            <person name="Banfield J.F."/>
        </authorList>
    </citation>
    <scope>NUCLEOTIDE SEQUENCE [LARGE SCALE GENOMIC DNA]</scope>
</reference>
<evidence type="ECO:0008006" key="3">
    <source>
        <dbReference type="Google" id="ProtNLM"/>
    </source>
</evidence>
<evidence type="ECO:0000313" key="1">
    <source>
        <dbReference type="EMBL" id="OGY84549.1"/>
    </source>
</evidence>
<dbReference type="AlphaFoldDB" id="A0A1G2B7F8"/>
<name>A0A1G2B7F8_9BACT</name>
<sequence>MIYTPKQLKTALAEKNIHGLALDIDDTLAGTTKLWMKLFQEKFGNPENLTHTEMYEKYRYTDSVPYWESKSGFYELAAELAESDAFQESIPLIANANHMVEKVGLIIPIVAYLTARTASTFNSTSNWLKKHGFPNEPIITRPEDHHVKDRNIWKAKVLEQLYPQVIGIVDDNAGLLKELSPQYKGTVYLYDHKHVPEMPRSPKSPESTLKVFACRDWQYLYETIQKHPPRTTG</sequence>
<dbReference type="Proteomes" id="UP000176952">
    <property type="component" value="Unassembled WGS sequence"/>
</dbReference>
<comment type="caution">
    <text evidence="1">The sequence shown here is derived from an EMBL/GenBank/DDBJ whole genome shotgun (WGS) entry which is preliminary data.</text>
</comment>
<dbReference type="EMBL" id="MHKD01000013">
    <property type="protein sequence ID" value="OGY84549.1"/>
    <property type="molecule type" value="Genomic_DNA"/>
</dbReference>
<organism evidence="1 2">
    <name type="scientific">Candidatus Kerfeldbacteria bacterium RIFCSPHIGHO2_12_FULL_48_17</name>
    <dbReference type="NCBI Taxonomy" id="1798542"/>
    <lineage>
        <taxon>Bacteria</taxon>
        <taxon>Candidatus Kerfeldiibacteriota</taxon>
    </lineage>
</organism>
<evidence type="ECO:0000313" key="2">
    <source>
        <dbReference type="Proteomes" id="UP000176952"/>
    </source>
</evidence>